<organism evidence="2">
    <name type="scientific">Caldilineaceae bacterium SB0662_bin_9</name>
    <dbReference type="NCBI Taxonomy" id="2605258"/>
    <lineage>
        <taxon>Bacteria</taxon>
        <taxon>Bacillati</taxon>
        <taxon>Chloroflexota</taxon>
        <taxon>Caldilineae</taxon>
        <taxon>Caldilineales</taxon>
        <taxon>Caldilineaceae</taxon>
    </lineage>
</organism>
<accession>A0A6B1DX77</accession>
<dbReference type="PANTHER" id="PTHR12110">
    <property type="entry name" value="HYDROXYPYRUVATE ISOMERASE"/>
    <property type="match status" value="1"/>
</dbReference>
<proteinExistence type="predicted"/>
<dbReference type="AlphaFoldDB" id="A0A6B1DX77"/>
<dbReference type="SUPFAM" id="SSF51658">
    <property type="entry name" value="Xylose isomerase-like"/>
    <property type="match status" value="1"/>
</dbReference>
<name>A0A6B1DX77_9CHLR</name>
<dbReference type="GO" id="GO:0016853">
    <property type="term" value="F:isomerase activity"/>
    <property type="evidence" value="ECO:0007669"/>
    <property type="project" value="UniProtKB-KW"/>
</dbReference>
<dbReference type="InterPro" id="IPR050312">
    <property type="entry name" value="IolE/XylAMocC-like"/>
</dbReference>
<keyword evidence="2" id="KW-0413">Isomerase</keyword>
<gene>
    <name evidence="2" type="ORF">F4Y08_14590</name>
</gene>
<protein>
    <submittedName>
        <fullName evidence="2">Sugar phosphate isomerase/epimerase</fullName>
    </submittedName>
</protein>
<evidence type="ECO:0000259" key="1">
    <source>
        <dbReference type="Pfam" id="PF01261"/>
    </source>
</evidence>
<dbReference type="PANTHER" id="PTHR12110:SF41">
    <property type="entry name" value="INOSOSE DEHYDRATASE"/>
    <property type="match status" value="1"/>
</dbReference>
<dbReference type="Pfam" id="PF01261">
    <property type="entry name" value="AP_endonuc_2"/>
    <property type="match status" value="1"/>
</dbReference>
<dbReference type="EMBL" id="VXPY01000100">
    <property type="protein sequence ID" value="MYD91537.1"/>
    <property type="molecule type" value="Genomic_DNA"/>
</dbReference>
<feature type="domain" description="Xylose isomerase-like TIM barrel" evidence="1">
    <location>
        <begin position="20"/>
        <end position="282"/>
    </location>
</feature>
<dbReference type="InterPro" id="IPR036237">
    <property type="entry name" value="Xyl_isomerase-like_sf"/>
</dbReference>
<comment type="caution">
    <text evidence="2">The sequence shown here is derived from an EMBL/GenBank/DDBJ whole genome shotgun (WGS) entry which is preliminary data.</text>
</comment>
<dbReference type="Gene3D" id="3.20.20.150">
    <property type="entry name" value="Divalent-metal-dependent TIM barrel enzymes"/>
    <property type="match status" value="1"/>
</dbReference>
<sequence>MAISLGVITDGISRDLDRALAVAAEHGLNAAELQYVGSHEVGDADFPVDADTAHAARARDLPITCLSRHLFSGMSVLDTEPGDAAHSRQMTELTRCLDLAKAWNVPLVRIMCFRKEMILFGDRGAEEWVVTRGAWTRTLQLLEPAVQLASDRGQRLVLETGNSGMINSAALARRLLDEMGRPEALQILWDPCNCLYAGERAWPDGCEAFADGGLGHIHIKDAVVRPALGSVSCRALGAGDMGPFLPGLAEFLRASGYAGSISLESVYCPLGGTFADGFRESVGKLKELFG</sequence>
<evidence type="ECO:0000313" key="2">
    <source>
        <dbReference type="EMBL" id="MYD91537.1"/>
    </source>
</evidence>
<dbReference type="InterPro" id="IPR013022">
    <property type="entry name" value="Xyl_isomerase-like_TIM-brl"/>
</dbReference>
<reference evidence="2" key="1">
    <citation type="submission" date="2019-09" db="EMBL/GenBank/DDBJ databases">
        <title>Characterisation of the sponge microbiome using genome-centric metagenomics.</title>
        <authorList>
            <person name="Engelberts J.P."/>
            <person name="Robbins S.J."/>
            <person name="De Goeij J.M."/>
            <person name="Aranda M."/>
            <person name="Bell S.C."/>
            <person name="Webster N.S."/>
        </authorList>
    </citation>
    <scope>NUCLEOTIDE SEQUENCE</scope>
    <source>
        <strain evidence="2">SB0662_bin_9</strain>
    </source>
</reference>